<organism evidence="1 2">
    <name type="scientific">Blomia tropicalis</name>
    <name type="common">Mite</name>
    <dbReference type="NCBI Taxonomy" id="40697"/>
    <lineage>
        <taxon>Eukaryota</taxon>
        <taxon>Metazoa</taxon>
        <taxon>Ecdysozoa</taxon>
        <taxon>Arthropoda</taxon>
        <taxon>Chelicerata</taxon>
        <taxon>Arachnida</taxon>
        <taxon>Acari</taxon>
        <taxon>Acariformes</taxon>
        <taxon>Sarcoptiformes</taxon>
        <taxon>Astigmata</taxon>
        <taxon>Glycyphagoidea</taxon>
        <taxon>Echimyopodidae</taxon>
        <taxon>Blomia</taxon>
    </lineage>
</organism>
<accession>A0A9Q0M262</accession>
<evidence type="ECO:0000313" key="1">
    <source>
        <dbReference type="EMBL" id="KAJ6217318.1"/>
    </source>
</evidence>
<proteinExistence type="predicted"/>
<evidence type="ECO:0000313" key="2">
    <source>
        <dbReference type="Proteomes" id="UP001142055"/>
    </source>
</evidence>
<name>A0A9Q0M262_BLOTA</name>
<protein>
    <submittedName>
        <fullName evidence="1">Uncharacterized protein</fullName>
    </submittedName>
</protein>
<gene>
    <name evidence="1" type="ORF">RDWZM_008475</name>
</gene>
<dbReference type="AlphaFoldDB" id="A0A9Q0M262"/>
<dbReference type="EMBL" id="JAPWDV010000003">
    <property type="protein sequence ID" value="KAJ6217318.1"/>
    <property type="molecule type" value="Genomic_DNA"/>
</dbReference>
<dbReference type="OMA" id="NTEQCHA"/>
<dbReference type="Proteomes" id="UP001142055">
    <property type="component" value="Chromosome 3"/>
</dbReference>
<comment type="caution">
    <text evidence="1">The sequence shown here is derived from an EMBL/GenBank/DDBJ whole genome shotgun (WGS) entry which is preliminary data.</text>
</comment>
<sequence length="440" mass="49990">MESNDFIIWLKTLCNAIVGSDTSNYFKFDSTNESSLPPPPSSTNKLVTATTLMENSDSNNNTEQCHAKDDESIEIVSVNNPDPQLLEDQSMTMNHIPNIVKSVNISNNDDDYETIKSDSIAEAKETTTLLANNTVCNDVERTVEPCCDIIKYKNQLCQDIRSSPLMNCVDPDIKLKIGQMFKSSKLIENIIDMIRNRGLLSLIDPFTSKRSLNFRISPFISVVSKDWIITGFSNIEKANNDGIIRCVNNSNSRFAIDCAIFICNLQVEGSYSMKFGQKWFKRPCIRNKKFTIRMDRCLVYAELKINTQMKQIRFERFSPISQQNIRCETKPFSVGHIDKMFSKLLQSYFEKNFAANVLKLETRVCRFLDKKSLFKYDEIITNTALAKCFEYFPTSTAIIQEETTLKLASLNPTKITNGTTKQLNGSILTTTNRPSLNGLI</sequence>
<keyword evidence="2" id="KW-1185">Reference proteome</keyword>
<reference evidence="1" key="1">
    <citation type="submission" date="2022-12" db="EMBL/GenBank/DDBJ databases">
        <title>Genome assemblies of Blomia tropicalis.</title>
        <authorList>
            <person name="Cui Y."/>
        </authorList>
    </citation>
    <scope>NUCLEOTIDE SEQUENCE</scope>
    <source>
        <tissue evidence="1">Adult mites</tissue>
    </source>
</reference>